<dbReference type="InterPro" id="IPR050103">
    <property type="entry name" value="Class-III_PLP-dep_AT"/>
</dbReference>
<dbReference type="Gene3D" id="3.90.1150.10">
    <property type="entry name" value="Aspartate Aminotransferase, domain 1"/>
    <property type="match status" value="2"/>
</dbReference>
<dbReference type="InterPro" id="IPR015421">
    <property type="entry name" value="PyrdxlP-dep_Trfase_major"/>
</dbReference>
<dbReference type="InterPro" id="IPR015422">
    <property type="entry name" value="PyrdxlP-dep_Trfase_small"/>
</dbReference>
<evidence type="ECO:0000256" key="5">
    <source>
        <dbReference type="ARBA" id="ARBA00022898"/>
    </source>
</evidence>
<dbReference type="GO" id="GO:0008483">
    <property type="term" value="F:transaminase activity"/>
    <property type="evidence" value="ECO:0007669"/>
    <property type="project" value="UniProtKB-KW"/>
</dbReference>
<dbReference type="PANTHER" id="PTHR11986:SF79">
    <property type="entry name" value="ACETYLORNITHINE AMINOTRANSFERASE, MITOCHONDRIAL"/>
    <property type="match status" value="1"/>
</dbReference>
<evidence type="ECO:0000256" key="2">
    <source>
        <dbReference type="ARBA" id="ARBA00008954"/>
    </source>
</evidence>
<proteinExistence type="inferred from homology"/>
<accession>A0A428P671</accession>
<comment type="similarity">
    <text evidence="2 6">Belongs to the class-III pyridoxal-phosphate-dependent aminotransferase family.</text>
</comment>
<dbReference type="PANTHER" id="PTHR11986">
    <property type="entry name" value="AMINOTRANSFERASE CLASS III"/>
    <property type="match status" value="1"/>
</dbReference>
<dbReference type="SUPFAM" id="SSF53383">
    <property type="entry name" value="PLP-dependent transferases"/>
    <property type="match status" value="1"/>
</dbReference>
<keyword evidence="9" id="KW-1185">Reference proteome</keyword>
<dbReference type="GO" id="GO:0042802">
    <property type="term" value="F:identical protein binding"/>
    <property type="evidence" value="ECO:0007669"/>
    <property type="project" value="TreeGrafter"/>
</dbReference>
<comment type="cofactor">
    <cofactor evidence="1">
        <name>pyridoxal 5'-phosphate</name>
        <dbReference type="ChEBI" id="CHEBI:597326"/>
    </cofactor>
</comment>
<feature type="compositionally biased region" description="Polar residues" evidence="7">
    <location>
        <begin position="1"/>
        <end position="14"/>
    </location>
</feature>
<sequence length="358" mass="38398">MATLPSDAQAQRPDSGSGILPTYPRPSLMLTKGEGSYVTASNNKKYLDFTSGIAVVSLGHSDPEITKIITDQANVLAKNLVSKTKASATYNPKYREPFAPLVPGFKHGTFNSVEGLDSLITDKTCAVIVEPLQGEGGIYPAKAEFMTALRKRCDETKALLIADEVQSGIGRTGSLWAHAHPSLRDPKTNKVFAEPDILTTAKALGNGFPVGATIVTRRVADTIGLGIHGTTYGGNPLACRIANNVLDRVSKDEFLKQVQAKSDHLVKGLKGLQVKMPGVIKDVRGHGLMLGIELQPEFSGKIPEVIQNARDRGLLVIVAGPCIRMVPPLTIEAKDLDLGLDIFKAALQTKLNLKLIFT</sequence>
<dbReference type="AlphaFoldDB" id="A0A428P671"/>
<dbReference type="PIRSF" id="PIRSF000521">
    <property type="entry name" value="Transaminase_4ab_Lys_Orn"/>
    <property type="match status" value="1"/>
</dbReference>
<dbReference type="Proteomes" id="UP000288168">
    <property type="component" value="Unassembled WGS sequence"/>
</dbReference>
<dbReference type="InterPro" id="IPR005814">
    <property type="entry name" value="Aminotrans_3"/>
</dbReference>
<evidence type="ECO:0000313" key="8">
    <source>
        <dbReference type="EMBL" id="RSL48528.1"/>
    </source>
</evidence>
<keyword evidence="3" id="KW-0032">Aminotransferase</keyword>
<evidence type="ECO:0000256" key="3">
    <source>
        <dbReference type="ARBA" id="ARBA00022576"/>
    </source>
</evidence>
<evidence type="ECO:0000313" key="9">
    <source>
        <dbReference type="Proteomes" id="UP000288168"/>
    </source>
</evidence>
<dbReference type="InterPro" id="IPR015424">
    <property type="entry name" value="PyrdxlP-dep_Trfase"/>
</dbReference>
<keyword evidence="5 6" id="KW-0663">Pyridoxal phosphate</keyword>
<comment type="caution">
    <text evidence="8">The sequence shown here is derived from an EMBL/GenBank/DDBJ whole genome shotgun (WGS) entry which is preliminary data.</text>
</comment>
<dbReference type="Gene3D" id="3.40.640.10">
    <property type="entry name" value="Type I PLP-dependent aspartate aminotransferase-like (Major domain)"/>
    <property type="match status" value="1"/>
</dbReference>
<protein>
    <recommendedName>
        <fullName evidence="10">Acetylornithine transaminase</fullName>
    </recommendedName>
</protein>
<dbReference type="GO" id="GO:0030170">
    <property type="term" value="F:pyridoxal phosphate binding"/>
    <property type="evidence" value="ECO:0007669"/>
    <property type="project" value="InterPro"/>
</dbReference>
<dbReference type="FunFam" id="3.40.640.10:FF:000004">
    <property type="entry name" value="Acetylornithine aminotransferase"/>
    <property type="match status" value="1"/>
</dbReference>
<evidence type="ECO:0008006" key="10">
    <source>
        <dbReference type="Google" id="ProtNLM"/>
    </source>
</evidence>
<reference evidence="8 9" key="1">
    <citation type="submission" date="2017-06" db="EMBL/GenBank/DDBJ databases">
        <title>Comparative genomic analysis of Ambrosia Fusariam Clade fungi.</title>
        <authorList>
            <person name="Stajich J.E."/>
            <person name="Carrillo J."/>
            <person name="Kijimoto T."/>
            <person name="Eskalen A."/>
            <person name="O'Donnell K."/>
            <person name="Kasson M."/>
        </authorList>
    </citation>
    <scope>NUCLEOTIDE SEQUENCE [LARGE SCALE GENOMIC DNA]</scope>
    <source>
        <strain evidence="8 9">NRRL62584</strain>
    </source>
</reference>
<evidence type="ECO:0000256" key="4">
    <source>
        <dbReference type="ARBA" id="ARBA00022679"/>
    </source>
</evidence>
<keyword evidence="4" id="KW-0808">Transferase</keyword>
<evidence type="ECO:0000256" key="6">
    <source>
        <dbReference type="RuleBase" id="RU003560"/>
    </source>
</evidence>
<dbReference type="EMBL" id="NKCI01000195">
    <property type="protein sequence ID" value="RSL48528.1"/>
    <property type="molecule type" value="Genomic_DNA"/>
</dbReference>
<dbReference type="CDD" id="cd00610">
    <property type="entry name" value="OAT_like"/>
    <property type="match status" value="1"/>
</dbReference>
<name>A0A428P671_9HYPO</name>
<dbReference type="STRING" id="1325734.A0A428P671"/>
<evidence type="ECO:0000256" key="1">
    <source>
        <dbReference type="ARBA" id="ARBA00001933"/>
    </source>
</evidence>
<dbReference type="Pfam" id="PF00202">
    <property type="entry name" value="Aminotran_3"/>
    <property type="match status" value="2"/>
</dbReference>
<organism evidence="8 9">
    <name type="scientific">Fusarium duplospermum</name>
    <dbReference type="NCBI Taxonomy" id="1325734"/>
    <lineage>
        <taxon>Eukaryota</taxon>
        <taxon>Fungi</taxon>
        <taxon>Dikarya</taxon>
        <taxon>Ascomycota</taxon>
        <taxon>Pezizomycotina</taxon>
        <taxon>Sordariomycetes</taxon>
        <taxon>Hypocreomycetidae</taxon>
        <taxon>Hypocreales</taxon>
        <taxon>Nectriaceae</taxon>
        <taxon>Fusarium</taxon>
        <taxon>Fusarium solani species complex</taxon>
    </lineage>
</organism>
<dbReference type="OrthoDB" id="5419315at2759"/>
<feature type="region of interest" description="Disordered" evidence="7">
    <location>
        <begin position="1"/>
        <end position="24"/>
    </location>
</feature>
<dbReference type="GO" id="GO:0005759">
    <property type="term" value="C:mitochondrial matrix"/>
    <property type="evidence" value="ECO:0007669"/>
    <property type="project" value="TreeGrafter"/>
</dbReference>
<gene>
    <name evidence="8" type="ORF">CEP54_012875</name>
</gene>
<evidence type="ECO:0000256" key="7">
    <source>
        <dbReference type="SAM" id="MobiDB-lite"/>
    </source>
</evidence>